<evidence type="ECO:0000313" key="1">
    <source>
        <dbReference type="EMBL" id="CAB3389126.1"/>
    </source>
</evidence>
<dbReference type="InterPro" id="IPR013783">
    <property type="entry name" value="Ig-like_fold"/>
</dbReference>
<reference evidence="1 2" key="1">
    <citation type="submission" date="2020-04" db="EMBL/GenBank/DDBJ databases">
        <authorList>
            <person name="Alioto T."/>
            <person name="Alioto T."/>
            <person name="Gomez Garrido J."/>
        </authorList>
    </citation>
    <scope>NUCLEOTIDE SEQUENCE [LARGE SCALE GENOMIC DNA]</scope>
</reference>
<dbReference type="SUPFAM" id="SSF48726">
    <property type="entry name" value="Immunoglobulin"/>
    <property type="match status" value="1"/>
</dbReference>
<dbReference type="InterPro" id="IPR036179">
    <property type="entry name" value="Ig-like_dom_sf"/>
</dbReference>
<feature type="non-terminal residue" evidence="1">
    <location>
        <position position="1"/>
    </location>
</feature>
<evidence type="ECO:0000313" key="2">
    <source>
        <dbReference type="Proteomes" id="UP000494165"/>
    </source>
</evidence>
<sequence>DDQSVSVQVRGGPDAYMVTSWVQIMNLQVNFTGTYTCVATNDLGSSRADAHISVYLH</sequence>
<evidence type="ECO:0008006" key="3">
    <source>
        <dbReference type="Google" id="ProtNLM"/>
    </source>
</evidence>
<accession>A0A8S1EFH6</accession>
<protein>
    <recommendedName>
        <fullName evidence="3">Immunoglobulin I-set domain-containing protein</fullName>
    </recommendedName>
</protein>
<dbReference type="EMBL" id="CADEPI010001242">
    <property type="protein sequence ID" value="CAB3389126.1"/>
    <property type="molecule type" value="Genomic_DNA"/>
</dbReference>
<comment type="caution">
    <text evidence="1">The sequence shown here is derived from an EMBL/GenBank/DDBJ whole genome shotgun (WGS) entry which is preliminary data.</text>
</comment>
<name>A0A8S1EFH6_9INSE</name>
<organism evidence="1 2">
    <name type="scientific">Cloeon dipterum</name>
    <dbReference type="NCBI Taxonomy" id="197152"/>
    <lineage>
        <taxon>Eukaryota</taxon>
        <taxon>Metazoa</taxon>
        <taxon>Ecdysozoa</taxon>
        <taxon>Arthropoda</taxon>
        <taxon>Hexapoda</taxon>
        <taxon>Insecta</taxon>
        <taxon>Pterygota</taxon>
        <taxon>Palaeoptera</taxon>
        <taxon>Ephemeroptera</taxon>
        <taxon>Pisciforma</taxon>
        <taxon>Baetidae</taxon>
        <taxon>Cloeon</taxon>
    </lineage>
</organism>
<dbReference type="AlphaFoldDB" id="A0A8S1EFH6"/>
<proteinExistence type="predicted"/>
<gene>
    <name evidence="1" type="ORF">CLODIP_2_CD02124</name>
</gene>
<dbReference type="Proteomes" id="UP000494165">
    <property type="component" value="Unassembled WGS sequence"/>
</dbReference>
<dbReference type="OrthoDB" id="5985519at2759"/>
<dbReference type="Gene3D" id="2.60.40.10">
    <property type="entry name" value="Immunoglobulins"/>
    <property type="match status" value="1"/>
</dbReference>
<keyword evidence="2" id="KW-1185">Reference proteome</keyword>